<dbReference type="InterPro" id="IPR001119">
    <property type="entry name" value="SLH_dom"/>
</dbReference>
<evidence type="ECO:0000259" key="2">
    <source>
        <dbReference type="PROSITE" id="PS51272"/>
    </source>
</evidence>
<proteinExistence type="predicted"/>
<dbReference type="PANTHER" id="PTHR43308">
    <property type="entry name" value="OUTER MEMBRANE PROTEIN ALPHA-RELATED"/>
    <property type="match status" value="1"/>
</dbReference>
<name>A0A840PTV8_URETH</name>
<dbReference type="RefSeq" id="WP_168412469.1">
    <property type="nucleotide sequence ID" value="NZ_JAAXPW010000021.1"/>
</dbReference>
<organism evidence="3 4">
    <name type="scientific">Ureibacillus thermosphaericus</name>
    <dbReference type="NCBI Taxonomy" id="51173"/>
    <lineage>
        <taxon>Bacteria</taxon>
        <taxon>Bacillati</taxon>
        <taxon>Bacillota</taxon>
        <taxon>Bacilli</taxon>
        <taxon>Bacillales</taxon>
        <taxon>Caryophanaceae</taxon>
        <taxon>Ureibacillus</taxon>
    </lineage>
</organism>
<accession>A0A840PTV8</accession>
<gene>
    <name evidence="3" type="ORF">HNR36_001773</name>
</gene>
<dbReference type="PROSITE" id="PS51272">
    <property type="entry name" value="SLH"/>
    <property type="match status" value="3"/>
</dbReference>
<feature type="domain" description="SLH" evidence="2">
    <location>
        <begin position="25"/>
        <end position="88"/>
    </location>
</feature>
<feature type="domain" description="SLH" evidence="2">
    <location>
        <begin position="144"/>
        <end position="207"/>
    </location>
</feature>
<keyword evidence="1" id="KW-0732">Signal</keyword>
<protein>
    <recommendedName>
        <fullName evidence="2">SLH domain-containing protein</fullName>
    </recommendedName>
</protein>
<dbReference type="EMBL" id="JACHGZ010000020">
    <property type="protein sequence ID" value="MBB5149383.1"/>
    <property type="molecule type" value="Genomic_DNA"/>
</dbReference>
<dbReference type="Proteomes" id="UP000557217">
    <property type="component" value="Unassembled WGS sequence"/>
</dbReference>
<dbReference type="PANTHER" id="PTHR43308:SF5">
    <property type="entry name" value="S-LAYER PROTEIN _ PEPTIDOGLYCAN ENDO-BETA-N-ACETYLGLUCOSAMINIDASE"/>
    <property type="match status" value="1"/>
</dbReference>
<comment type="caution">
    <text evidence="3">The sequence shown here is derived from an EMBL/GenBank/DDBJ whole genome shotgun (WGS) entry which is preliminary data.</text>
</comment>
<evidence type="ECO:0000313" key="4">
    <source>
        <dbReference type="Proteomes" id="UP000557217"/>
    </source>
</evidence>
<keyword evidence="4" id="KW-1185">Reference proteome</keyword>
<dbReference type="Pfam" id="PF00395">
    <property type="entry name" value="SLH"/>
    <property type="match status" value="3"/>
</dbReference>
<feature type="signal peptide" evidence="1">
    <location>
        <begin position="1"/>
        <end position="26"/>
    </location>
</feature>
<feature type="domain" description="SLH" evidence="2">
    <location>
        <begin position="89"/>
        <end position="143"/>
    </location>
</feature>
<evidence type="ECO:0000313" key="3">
    <source>
        <dbReference type="EMBL" id="MBB5149383.1"/>
    </source>
</evidence>
<feature type="chain" id="PRO_5032821512" description="SLH domain-containing protein" evidence="1">
    <location>
        <begin position="27"/>
        <end position="530"/>
    </location>
</feature>
<evidence type="ECO:0000256" key="1">
    <source>
        <dbReference type="SAM" id="SignalP"/>
    </source>
</evidence>
<sequence length="530" mass="60025">MKKTRFFSILLAIVLLLAVPFGSAGAAGFTDVSGKHWASYEINRLVSKGVIKGYEDNSFKPNQTITRAQAAVILSRVLKLDTSKDPKIVYKDVSKDYYAYDAIAAVTNADIMKGSNGEFRPNDDVTRAQMAIILTNAFKLKGNGTTSFKDVAKDFYAYEAIDALYANEITTGNEQNAFNPNQPTTRAHFAVFLSRVLDKQYANDPIVQELKEIYQKEFELNSYEFEGTMNYGFEFPTIEGATEEATAIFDMFKDIHVDFKGVYQKDPLQLEMDMTFKLNGPFPIGDIKLPVVMTADKMWIQIPELPFAPTPEEYKGKFIEMDFAELSEVTGQPAPVMDIELQQKLNEELFDLFFDHFGGEYYEEVSKDAIQVPEGIEVDKVIKFEMTNDELTPFIQKLFNKILPEFVALLENPEYAKALGVTSEDIEMLKQSLEAAELDIKDIVGEINNYVTLNELKEYIAVHPEKYIGYDVLNFDIDFTMEGETFGLKINYKMGKSNVNEKPNFVIGIPDATKIIKFEDLINFEGVIED</sequence>
<reference evidence="3 4" key="1">
    <citation type="submission" date="2020-08" db="EMBL/GenBank/DDBJ databases">
        <title>Genomic Encyclopedia of Type Strains, Phase IV (KMG-IV): sequencing the most valuable type-strain genomes for metagenomic binning, comparative biology and taxonomic classification.</title>
        <authorList>
            <person name="Goeker M."/>
        </authorList>
    </citation>
    <scope>NUCLEOTIDE SEQUENCE [LARGE SCALE GENOMIC DNA]</scope>
    <source>
        <strain evidence="3 4">DSM 10633</strain>
    </source>
</reference>
<dbReference type="InterPro" id="IPR051465">
    <property type="entry name" value="Cell_Envelope_Struct_Comp"/>
</dbReference>
<dbReference type="AlphaFoldDB" id="A0A840PTV8"/>